<name>A0A2L2Y5Z5_PARTP</name>
<dbReference type="EMBL" id="IAAA01018467">
    <property type="protein sequence ID" value="LAA03584.1"/>
    <property type="molecule type" value="mRNA"/>
</dbReference>
<organism evidence="1">
    <name type="scientific">Parasteatoda tepidariorum</name>
    <name type="common">Common house spider</name>
    <name type="synonym">Achaearanea tepidariorum</name>
    <dbReference type="NCBI Taxonomy" id="114398"/>
    <lineage>
        <taxon>Eukaryota</taxon>
        <taxon>Metazoa</taxon>
        <taxon>Ecdysozoa</taxon>
        <taxon>Arthropoda</taxon>
        <taxon>Chelicerata</taxon>
        <taxon>Arachnida</taxon>
        <taxon>Araneae</taxon>
        <taxon>Araneomorphae</taxon>
        <taxon>Entelegynae</taxon>
        <taxon>Araneoidea</taxon>
        <taxon>Theridiidae</taxon>
        <taxon>Parasteatoda</taxon>
    </lineage>
</organism>
<dbReference type="AlphaFoldDB" id="A0A2L2Y5Z5"/>
<reference evidence="1" key="1">
    <citation type="journal article" date="2016" name="Mol. Ecol. Resour.">
        <title>Evaluation of the impact of RNA preservation methods of spiders for de novo transcriptome assembly.</title>
        <authorList>
            <person name="Kono N."/>
            <person name="Nakamura H."/>
            <person name="Ito Y."/>
            <person name="Tomita M."/>
            <person name="Arakawa K."/>
        </authorList>
    </citation>
    <scope>NUCLEOTIDE SEQUENCE</scope>
    <source>
        <tissue evidence="1">Whole body</tissue>
    </source>
</reference>
<evidence type="ECO:0000313" key="1">
    <source>
        <dbReference type="EMBL" id="LAA03584.1"/>
    </source>
</evidence>
<accession>A0A2L2Y5Z5</accession>
<proteinExistence type="evidence at transcript level"/>
<sequence length="58" mass="6868">MVNLRRGSELSMCLRYWCVFIQQSGRELRNVVGWWYGLTVGREVGPFPVKCPRYFKPT</sequence>
<protein>
    <submittedName>
        <fullName evidence="1">Putative amino acid permease</fullName>
    </submittedName>
</protein>